<dbReference type="Pfam" id="PF06742">
    <property type="entry name" value="DUF1214"/>
    <property type="match status" value="1"/>
</dbReference>
<gene>
    <name evidence="2" type="ORF">NQH49_23265</name>
</gene>
<evidence type="ECO:0000313" key="3">
    <source>
        <dbReference type="Proteomes" id="UP001300015"/>
    </source>
</evidence>
<reference evidence="2 3" key="1">
    <citation type="submission" date="2022-07" db="EMBL/GenBank/DDBJ databases">
        <title>Pantoea trifolii sp. nov. isolated from root nodules of Trifolium rubens.</title>
        <authorList>
            <person name="Kalita M."/>
            <person name="Wdowiak-Wrobel S."/>
            <person name="Marek-Kozaczuk M."/>
            <person name="Palusinska-Szysz M."/>
            <person name="Sokolowski W."/>
            <person name="Coutinho T."/>
            <person name="Hlahane L."/>
        </authorList>
    </citation>
    <scope>NUCLEOTIDE SEQUENCE [LARGE SCALE GENOMIC DNA]</scope>
    <source>
        <strain evidence="2 3">MMK2</strain>
    </source>
</reference>
<dbReference type="EMBL" id="JANIET010000003">
    <property type="protein sequence ID" value="MCQ8230386.1"/>
    <property type="molecule type" value="Genomic_DNA"/>
</dbReference>
<accession>A0ABT1VTC1</accession>
<dbReference type="PANTHER" id="PTHR36509">
    <property type="entry name" value="BLL3101 PROTEIN"/>
    <property type="match status" value="1"/>
</dbReference>
<protein>
    <submittedName>
        <fullName evidence="2">DUF1214 domain-containing protein</fullName>
    </submittedName>
</protein>
<proteinExistence type="predicted"/>
<sequence length="158" mass="17709">MRQGWSYVKGLDDFGYNYPLRSLVSGPYLGGQGEKEAVYPIRYNDSKGETLDGANSYTLTLDSEPPVNAFWSITMYDADSKMLVDNALNRYKIGSDTKGLVKGKDGTLKLIISHAKPSDADANWLPAPEHNFYLMFRLYQPKDSVMNGSWKLPQVVSK</sequence>
<dbReference type="Proteomes" id="UP001300015">
    <property type="component" value="Unassembled WGS sequence"/>
</dbReference>
<dbReference type="RefSeq" id="WP_256699176.1">
    <property type="nucleotide sequence ID" value="NZ_JANIES010000003.1"/>
</dbReference>
<feature type="domain" description="DUF1214" evidence="1">
    <location>
        <begin position="36"/>
        <end position="142"/>
    </location>
</feature>
<dbReference type="InterPro" id="IPR037049">
    <property type="entry name" value="DUF1214_C_sf"/>
</dbReference>
<comment type="caution">
    <text evidence="2">The sequence shown here is derived from an EMBL/GenBank/DDBJ whole genome shotgun (WGS) entry which is preliminary data.</text>
</comment>
<evidence type="ECO:0000259" key="1">
    <source>
        <dbReference type="Pfam" id="PF06742"/>
    </source>
</evidence>
<evidence type="ECO:0000313" key="2">
    <source>
        <dbReference type="EMBL" id="MCQ8230386.1"/>
    </source>
</evidence>
<name>A0ABT1VTC1_9GAMM</name>
<organism evidence="2 3">
    <name type="scientific">Pantoea trifolii</name>
    <dbReference type="NCBI Taxonomy" id="2968030"/>
    <lineage>
        <taxon>Bacteria</taxon>
        <taxon>Pseudomonadati</taxon>
        <taxon>Pseudomonadota</taxon>
        <taxon>Gammaproteobacteria</taxon>
        <taxon>Enterobacterales</taxon>
        <taxon>Erwiniaceae</taxon>
        <taxon>Pantoea</taxon>
    </lineage>
</organism>
<keyword evidence="3" id="KW-1185">Reference proteome</keyword>
<dbReference type="InterPro" id="IPR010621">
    <property type="entry name" value="DUF1214"/>
</dbReference>
<dbReference type="Gene3D" id="2.60.120.600">
    <property type="entry name" value="Domain of unknown function DUF1214, C-terminal domain"/>
    <property type="match status" value="1"/>
</dbReference>
<dbReference type="SUPFAM" id="SSF160935">
    <property type="entry name" value="VPA0735-like"/>
    <property type="match status" value="1"/>
</dbReference>
<dbReference type="PANTHER" id="PTHR36509:SF2">
    <property type="entry name" value="BLL3101 PROTEIN"/>
    <property type="match status" value="1"/>
</dbReference>